<dbReference type="KEGG" id="rsz:108857338"/>
<organism evidence="1 2">
    <name type="scientific">Raphanus sativus</name>
    <name type="common">Radish</name>
    <name type="synonym">Raphanus raphanistrum var. sativus</name>
    <dbReference type="NCBI Taxonomy" id="3726"/>
    <lineage>
        <taxon>Eukaryota</taxon>
        <taxon>Viridiplantae</taxon>
        <taxon>Streptophyta</taxon>
        <taxon>Embryophyta</taxon>
        <taxon>Tracheophyta</taxon>
        <taxon>Spermatophyta</taxon>
        <taxon>Magnoliopsida</taxon>
        <taxon>eudicotyledons</taxon>
        <taxon>Gunneridae</taxon>
        <taxon>Pentapetalae</taxon>
        <taxon>rosids</taxon>
        <taxon>malvids</taxon>
        <taxon>Brassicales</taxon>
        <taxon>Brassicaceae</taxon>
        <taxon>Brassiceae</taxon>
        <taxon>Raphanus</taxon>
    </lineage>
</organism>
<keyword evidence="1" id="KW-1185">Reference proteome</keyword>
<dbReference type="RefSeq" id="XP_018486820.1">
    <property type="nucleotide sequence ID" value="XM_018631318.2"/>
</dbReference>
<evidence type="ECO:0000313" key="2">
    <source>
        <dbReference type="RefSeq" id="XP_018486820.1"/>
    </source>
</evidence>
<protein>
    <submittedName>
        <fullName evidence="2">Uncharacterized protein LOC108857338</fullName>
    </submittedName>
</protein>
<evidence type="ECO:0000313" key="1">
    <source>
        <dbReference type="Proteomes" id="UP000504610"/>
    </source>
</evidence>
<name>A0A6J0NQT0_RAPSA</name>
<dbReference type="OrthoDB" id="692779at2759"/>
<reference evidence="2" key="2">
    <citation type="submission" date="2025-08" db="UniProtKB">
        <authorList>
            <consortium name="RefSeq"/>
        </authorList>
    </citation>
    <scope>IDENTIFICATION</scope>
    <source>
        <tissue evidence="2">Leaf</tissue>
    </source>
</reference>
<reference evidence="1" key="1">
    <citation type="journal article" date="2019" name="Database">
        <title>The radish genome database (RadishGD): an integrated information resource for radish genomics.</title>
        <authorList>
            <person name="Yu H.J."/>
            <person name="Baek S."/>
            <person name="Lee Y.J."/>
            <person name="Cho A."/>
            <person name="Mun J.H."/>
        </authorList>
    </citation>
    <scope>NUCLEOTIDE SEQUENCE [LARGE SCALE GENOMIC DNA]</scope>
    <source>
        <strain evidence="1">cv. WK10039</strain>
    </source>
</reference>
<dbReference type="GeneID" id="108857338"/>
<dbReference type="Proteomes" id="UP000504610">
    <property type="component" value="Chromosome 5"/>
</dbReference>
<sequence length="115" mass="13655">MDRDLTLTNHRKPPYFTARCLSSPSSCLSLLQRETEYARISDHNKKRRSSPRLRNFLRRILFMVTSCGLENAKPKRLIKFHYDAVSYAQNFDDGFNLRDDDRKVFRSLRAQSLRQ</sequence>
<gene>
    <name evidence="2" type="primary">LOC108857338</name>
</gene>
<dbReference type="AlphaFoldDB" id="A0A6J0NQT0"/>
<proteinExistence type="predicted"/>
<accession>A0A6J0NQT0</accession>